<reference evidence="1" key="2">
    <citation type="journal article" date="2015" name="Data Brief">
        <title>Shoot transcriptome of the giant reed, Arundo donax.</title>
        <authorList>
            <person name="Barrero R.A."/>
            <person name="Guerrero F.D."/>
            <person name="Moolhuijzen P."/>
            <person name="Goolsby J.A."/>
            <person name="Tidwell J."/>
            <person name="Bellgard S.E."/>
            <person name="Bellgard M.I."/>
        </authorList>
    </citation>
    <scope>NUCLEOTIDE SEQUENCE</scope>
    <source>
        <tissue evidence="1">Shoot tissue taken approximately 20 cm above the soil surface</tissue>
    </source>
</reference>
<name>A0A0A8XUP9_ARUDO</name>
<organism evidence="1">
    <name type="scientific">Arundo donax</name>
    <name type="common">Giant reed</name>
    <name type="synonym">Donax arundinaceus</name>
    <dbReference type="NCBI Taxonomy" id="35708"/>
    <lineage>
        <taxon>Eukaryota</taxon>
        <taxon>Viridiplantae</taxon>
        <taxon>Streptophyta</taxon>
        <taxon>Embryophyta</taxon>
        <taxon>Tracheophyta</taxon>
        <taxon>Spermatophyta</taxon>
        <taxon>Magnoliopsida</taxon>
        <taxon>Liliopsida</taxon>
        <taxon>Poales</taxon>
        <taxon>Poaceae</taxon>
        <taxon>PACMAD clade</taxon>
        <taxon>Arundinoideae</taxon>
        <taxon>Arundineae</taxon>
        <taxon>Arundo</taxon>
    </lineage>
</organism>
<protein>
    <submittedName>
        <fullName evidence="1">Uncharacterized protein</fullName>
    </submittedName>
</protein>
<dbReference type="AlphaFoldDB" id="A0A0A8XUP9"/>
<sequence>MDRYFQNLYNSSITNEQVRLQRRNHGAIDSFNKIPK</sequence>
<reference evidence="1" key="1">
    <citation type="submission" date="2014-09" db="EMBL/GenBank/DDBJ databases">
        <authorList>
            <person name="Magalhaes I.L.F."/>
            <person name="Oliveira U."/>
            <person name="Santos F.R."/>
            <person name="Vidigal T.H.D.A."/>
            <person name="Brescovit A.D."/>
            <person name="Santos A.J."/>
        </authorList>
    </citation>
    <scope>NUCLEOTIDE SEQUENCE</scope>
    <source>
        <tissue evidence="1">Shoot tissue taken approximately 20 cm above the soil surface</tissue>
    </source>
</reference>
<proteinExistence type="predicted"/>
<dbReference type="EMBL" id="GBRH01281490">
    <property type="protein sequence ID" value="JAD16405.1"/>
    <property type="molecule type" value="Transcribed_RNA"/>
</dbReference>
<evidence type="ECO:0000313" key="1">
    <source>
        <dbReference type="EMBL" id="JAD16405.1"/>
    </source>
</evidence>
<accession>A0A0A8XUP9</accession>